<dbReference type="AlphaFoldDB" id="A0A1A8X5L7"/>
<feature type="transmembrane region" description="Helical" evidence="1">
    <location>
        <begin position="252"/>
        <end position="270"/>
    </location>
</feature>
<organism evidence="2 3">
    <name type="scientific">Plasmodium ovale curtisi</name>
    <dbReference type="NCBI Taxonomy" id="864141"/>
    <lineage>
        <taxon>Eukaryota</taxon>
        <taxon>Sar</taxon>
        <taxon>Alveolata</taxon>
        <taxon>Apicomplexa</taxon>
        <taxon>Aconoidasida</taxon>
        <taxon>Haemosporida</taxon>
        <taxon>Plasmodiidae</taxon>
        <taxon>Plasmodium</taxon>
        <taxon>Plasmodium (Plasmodium)</taxon>
    </lineage>
</organism>
<dbReference type="EMBL" id="FLQV01001115">
    <property type="protein sequence ID" value="SBS99060.1"/>
    <property type="molecule type" value="Genomic_DNA"/>
</dbReference>
<protein>
    <submittedName>
        <fullName evidence="2">PIR Superfamily Protein</fullName>
    </submittedName>
</protein>
<sequence length="325" mass="38236">MVKEKIEDFGEFIKGEDVLEPEEKVEEEDDDEVVLEGENYYSSVSSFPVYEEEFNKVDSEMTDTRKYEKLCTSFSNVLFSDSFPTERCYKIAKYLHSIKLKTDQNSDDRCKCLNYLLNTKEDFKTLNGYDVSKLIIAYKKLSSKINVCYNNIEHIKNELVLEKIKNLYDLKKAMDQMENSIKTDKVNIPKNAQKFAKIYQNTRKNCPTYNTDVYCTELNVFEQYIDRCTKSEEYREAWKILKTLIPNDGTSIIVSCIMILGIPFFLYVLYKFTPLGSWSNTQIKKKKKMWNNLPENESQLQCPRYDQLNMENSKLNVKYHSASNL</sequence>
<gene>
    <name evidence="2" type="ORF">POVCU1_050500</name>
</gene>
<dbReference type="Proteomes" id="UP000078546">
    <property type="component" value="Unassembled WGS sequence"/>
</dbReference>
<reference evidence="3" key="1">
    <citation type="submission" date="2016-05" db="EMBL/GenBank/DDBJ databases">
        <authorList>
            <person name="Naeem Raeece"/>
        </authorList>
    </citation>
    <scope>NUCLEOTIDE SEQUENCE [LARGE SCALE GENOMIC DNA]</scope>
</reference>
<proteinExistence type="predicted"/>
<evidence type="ECO:0000313" key="3">
    <source>
        <dbReference type="Proteomes" id="UP000078546"/>
    </source>
</evidence>
<name>A0A1A8X5L7_PLAOA</name>
<dbReference type="Pfam" id="PF05795">
    <property type="entry name" value="Plasmodium_Vir"/>
    <property type="match status" value="2"/>
</dbReference>
<accession>A0A1A8X5L7</accession>
<evidence type="ECO:0000256" key="1">
    <source>
        <dbReference type="SAM" id="Phobius"/>
    </source>
</evidence>
<keyword evidence="1" id="KW-1133">Transmembrane helix</keyword>
<evidence type="ECO:0000313" key="2">
    <source>
        <dbReference type="EMBL" id="SBS99060.1"/>
    </source>
</evidence>
<dbReference type="InterPro" id="IPR008780">
    <property type="entry name" value="Plasmodium_Vir"/>
</dbReference>
<keyword evidence="1" id="KW-0812">Transmembrane</keyword>
<keyword evidence="1" id="KW-0472">Membrane</keyword>